<reference evidence="8 9" key="1">
    <citation type="submission" date="2020-08" db="EMBL/GenBank/DDBJ databases">
        <title>Sequencing the genomes of 1000 actinobacteria strains.</title>
        <authorList>
            <person name="Klenk H.-P."/>
        </authorList>
    </citation>
    <scope>NUCLEOTIDE SEQUENCE [LARGE SCALE GENOMIC DNA]</scope>
    <source>
        <strain evidence="8 9">DSM 23040</strain>
    </source>
</reference>
<evidence type="ECO:0000259" key="6">
    <source>
        <dbReference type="Pfam" id="PF00370"/>
    </source>
</evidence>
<dbReference type="Pfam" id="PF00370">
    <property type="entry name" value="FGGY_N"/>
    <property type="match status" value="1"/>
</dbReference>
<keyword evidence="2" id="KW-0859">Xylose metabolism</keyword>
<comment type="caution">
    <text evidence="8">The sequence shown here is derived from an EMBL/GenBank/DDBJ whole genome shotgun (WGS) entry which is preliminary data.</text>
</comment>
<protein>
    <submittedName>
        <fullName evidence="8">Xylulokinase</fullName>
        <ecNumber evidence="8">2.7.1.17</ecNumber>
    </submittedName>
</protein>
<evidence type="ECO:0000256" key="3">
    <source>
        <dbReference type="ARBA" id="ARBA00022679"/>
    </source>
</evidence>
<sequence>MTRSPASPTAPVVFGIDIGTSSTKGVLVTPTGEIIAQAVREHEVQRPAPGHVEMDAETWWQELRDIAAELIDPQAHDVLAVGVSGMGPCTVLADADGTPTRPAILYGVDTRSTDQIAALNDRFGSDEILRLGGSRLSTQAAGPKIQWVRDNEPDVFERSTRLFMAASFLAHRLTGAYVLDHHSASQATPLYRADQQQWSREHWDQVAPGIEQPRLLWAGERAGEVTAAAAEQVPGLWEGTPVIAGSIDAWTEAVSVGGHHPGDLFLMYGTTFFLIATADRPMRSETMWGTAGAFCDTWNLAGGMATSGAITNWLRDLVSTGEDRADWAQLIAEAEASPPGAHGLLLLPYFAGERTPIQDPEARGVLAGLTVSHTRGDVYRAVLEATAFAVRHNLEALREAGIEVTRVVAAGGGTQGGLWTQIVSDVTGLTQVIPTTTIGASYGAAFLAVQMLADSPHAPVAPPRIEDWNPPARIEEPNPGAHRHYSQMYELYLELHRSTEVIQHSLAALQALSDR</sequence>
<comment type="similarity">
    <text evidence="1 5">Belongs to the FGGY kinase family.</text>
</comment>
<dbReference type="InterPro" id="IPR018485">
    <property type="entry name" value="FGGY_C"/>
</dbReference>
<dbReference type="EC" id="2.7.1.17" evidence="8"/>
<evidence type="ECO:0000313" key="9">
    <source>
        <dbReference type="Proteomes" id="UP000568050"/>
    </source>
</evidence>
<proteinExistence type="inferred from homology"/>
<evidence type="ECO:0000256" key="1">
    <source>
        <dbReference type="ARBA" id="ARBA00009156"/>
    </source>
</evidence>
<dbReference type="InterPro" id="IPR000577">
    <property type="entry name" value="Carb_kinase_FGGY"/>
</dbReference>
<dbReference type="PANTHER" id="PTHR43095:SF5">
    <property type="entry name" value="XYLULOSE KINASE"/>
    <property type="match status" value="1"/>
</dbReference>
<dbReference type="InterPro" id="IPR018484">
    <property type="entry name" value="FGGY_N"/>
</dbReference>
<feature type="domain" description="Carbohydrate kinase FGGY C-terminal" evidence="7">
    <location>
        <begin position="266"/>
        <end position="449"/>
    </location>
</feature>
<dbReference type="Pfam" id="PF02782">
    <property type="entry name" value="FGGY_C"/>
    <property type="match status" value="1"/>
</dbReference>
<keyword evidence="9" id="KW-1185">Reference proteome</keyword>
<dbReference type="PANTHER" id="PTHR43095">
    <property type="entry name" value="SUGAR KINASE"/>
    <property type="match status" value="1"/>
</dbReference>
<dbReference type="PIRSF" id="PIRSF000538">
    <property type="entry name" value="GlpK"/>
    <property type="match status" value="1"/>
</dbReference>
<keyword evidence="4 5" id="KW-0418">Kinase</keyword>
<dbReference type="AlphaFoldDB" id="A0A839QV82"/>
<keyword evidence="3 5" id="KW-0808">Transferase</keyword>
<dbReference type="GO" id="GO:0042732">
    <property type="term" value="P:D-xylose metabolic process"/>
    <property type="evidence" value="ECO:0007669"/>
    <property type="project" value="UniProtKB-KW"/>
</dbReference>
<dbReference type="PROSITE" id="PS00445">
    <property type="entry name" value="FGGY_KINASES_2"/>
    <property type="match status" value="1"/>
</dbReference>
<dbReference type="InterPro" id="IPR018483">
    <property type="entry name" value="Carb_kinase_FGGY_CS"/>
</dbReference>
<dbReference type="EMBL" id="JACHWP010000007">
    <property type="protein sequence ID" value="MBB3023548.1"/>
    <property type="molecule type" value="Genomic_DNA"/>
</dbReference>
<dbReference type="Gene3D" id="3.30.420.40">
    <property type="match status" value="2"/>
</dbReference>
<organism evidence="8 9">
    <name type="scientific">Helcobacillus massiliensis</name>
    <dbReference type="NCBI Taxonomy" id="521392"/>
    <lineage>
        <taxon>Bacteria</taxon>
        <taxon>Bacillati</taxon>
        <taxon>Actinomycetota</taxon>
        <taxon>Actinomycetes</taxon>
        <taxon>Micrococcales</taxon>
        <taxon>Dermabacteraceae</taxon>
        <taxon>Helcobacillus</taxon>
    </lineage>
</organism>
<dbReference type="SUPFAM" id="SSF53067">
    <property type="entry name" value="Actin-like ATPase domain"/>
    <property type="match status" value="2"/>
</dbReference>
<dbReference type="RefSeq" id="WP_183376817.1">
    <property type="nucleotide sequence ID" value="NZ_CBCSFZ010000042.1"/>
</dbReference>
<evidence type="ECO:0000256" key="2">
    <source>
        <dbReference type="ARBA" id="ARBA00022629"/>
    </source>
</evidence>
<evidence type="ECO:0000256" key="4">
    <source>
        <dbReference type="ARBA" id="ARBA00022777"/>
    </source>
</evidence>
<accession>A0A839QV82</accession>
<dbReference type="Proteomes" id="UP000568050">
    <property type="component" value="Unassembled WGS sequence"/>
</dbReference>
<dbReference type="InterPro" id="IPR050406">
    <property type="entry name" value="FGGY_Carb_Kinase"/>
</dbReference>
<keyword evidence="2" id="KW-0119">Carbohydrate metabolism</keyword>
<feature type="domain" description="Carbohydrate kinase FGGY N-terminal" evidence="6">
    <location>
        <begin position="13"/>
        <end position="250"/>
    </location>
</feature>
<gene>
    <name evidence="8" type="ORF">FHX50_001845</name>
</gene>
<name>A0A839QV82_9MICO</name>
<dbReference type="GO" id="GO:0004856">
    <property type="term" value="F:D-xylulokinase activity"/>
    <property type="evidence" value="ECO:0007669"/>
    <property type="project" value="UniProtKB-EC"/>
</dbReference>
<dbReference type="CDD" id="cd07804">
    <property type="entry name" value="ASKHA_NBD_FGGY_RrXK-like"/>
    <property type="match status" value="1"/>
</dbReference>
<evidence type="ECO:0000256" key="5">
    <source>
        <dbReference type="RuleBase" id="RU003733"/>
    </source>
</evidence>
<evidence type="ECO:0000313" key="8">
    <source>
        <dbReference type="EMBL" id="MBB3023548.1"/>
    </source>
</evidence>
<dbReference type="InterPro" id="IPR043129">
    <property type="entry name" value="ATPase_NBD"/>
</dbReference>
<evidence type="ECO:0000259" key="7">
    <source>
        <dbReference type="Pfam" id="PF02782"/>
    </source>
</evidence>